<reference evidence="1 2" key="1">
    <citation type="journal article" date="2008" name="Nature">
        <title>The Phaeodactylum genome reveals the evolutionary history of diatom genomes.</title>
        <authorList>
            <person name="Bowler C."/>
            <person name="Allen A.E."/>
            <person name="Badger J.H."/>
            <person name="Grimwood J."/>
            <person name="Jabbari K."/>
            <person name="Kuo A."/>
            <person name="Maheswari U."/>
            <person name="Martens C."/>
            <person name="Maumus F."/>
            <person name="Otillar R.P."/>
            <person name="Rayko E."/>
            <person name="Salamov A."/>
            <person name="Vandepoele K."/>
            <person name="Beszteri B."/>
            <person name="Gruber A."/>
            <person name="Heijde M."/>
            <person name="Katinka M."/>
            <person name="Mock T."/>
            <person name="Valentin K."/>
            <person name="Verret F."/>
            <person name="Berges J.A."/>
            <person name="Brownlee C."/>
            <person name="Cadoret J.P."/>
            <person name="Chiovitti A."/>
            <person name="Choi C.J."/>
            <person name="Coesel S."/>
            <person name="De Martino A."/>
            <person name="Detter J.C."/>
            <person name="Durkin C."/>
            <person name="Falciatore A."/>
            <person name="Fournet J."/>
            <person name="Haruta M."/>
            <person name="Huysman M.J."/>
            <person name="Jenkins B.D."/>
            <person name="Jiroutova K."/>
            <person name="Jorgensen R.E."/>
            <person name="Joubert Y."/>
            <person name="Kaplan A."/>
            <person name="Kroger N."/>
            <person name="Kroth P.G."/>
            <person name="La Roche J."/>
            <person name="Lindquist E."/>
            <person name="Lommer M."/>
            <person name="Martin-Jezequel V."/>
            <person name="Lopez P.J."/>
            <person name="Lucas S."/>
            <person name="Mangogna M."/>
            <person name="McGinnis K."/>
            <person name="Medlin L.K."/>
            <person name="Montsant A."/>
            <person name="Oudot-Le Secq M.P."/>
            <person name="Napoli C."/>
            <person name="Obornik M."/>
            <person name="Parker M.S."/>
            <person name="Petit J.L."/>
            <person name="Porcel B.M."/>
            <person name="Poulsen N."/>
            <person name="Robison M."/>
            <person name="Rychlewski L."/>
            <person name="Rynearson T.A."/>
            <person name="Schmutz J."/>
            <person name="Shapiro H."/>
            <person name="Siaut M."/>
            <person name="Stanley M."/>
            <person name="Sussman M.R."/>
            <person name="Taylor A.R."/>
            <person name="Vardi A."/>
            <person name="von Dassow P."/>
            <person name="Vyverman W."/>
            <person name="Willis A."/>
            <person name="Wyrwicz L.S."/>
            <person name="Rokhsar D.S."/>
            <person name="Weissenbach J."/>
            <person name="Armbrust E.V."/>
            <person name="Green B.R."/>
            <person name="Van de Peer Y."/>
            <person name="Grigoriev I.V."/>
        </authorList>
    </citation>
    <scope>NUCLEOTIDE SEQUENCE [LARGE SCALE GENOMIC DNA]</scope>
    <source>
        <strain evidence="1 2">CCAP 1055/1</strain>
    </source>
</reference>
<dbReference type="OrthoDB" id="56459at2759"/>
<gene>
    <name evidence="1" type="ORF">PHATRDRAFT_40760</name>
</gene>
<sequence>MCVKLNPNEGQMGVLSKRSNGIRRTVVRPAAATWSRSEFIVLLCVWWWGPGISWVKAQKNRGCDKIIGSFTAQEMKDAGRQFLVPIVDSTLVNNTGNVLFFTAPYDVQLLLRYGPLAYFHRSKRASSTGYGYEQTQSSLVFLPIDPLTGQVLQRVKLRTFVSYGGMGHDLGTTPTVEWPNSVQDLINAVQNETVSTESYQQFMSKYLPGMLAASSGSIGLFPDYFGYGESNNMNRALYWPRMHEQTTVVSYLKLQRYIASLTGGCTLLDDAVTIRGVEEGAAVAIVASDSLRRFGSESLTVFAGAGPLDTETLLYDTIQAYEDDNATPQLDLILAFMAFSFSAEIAGMNNTGFAQPLAADEYSAAVASTDPDQVLLNWFAAPDPPSSSVVASRVPINSIDIVRQSVRELFVQARASGESSPCRTLASGAENGKLCEAIVEASSWRLLEGETRDVIYPYQLCFGRNDEIFTSNHYPSRIFANSLVNFYRGPIGFPDLAPAGDHDRVRQLCSLDPILFFNLEGHAPQDEENRPNYRTPLSAEEMLVCESGPSGSTMAPMLSQPTDSPYPTSEPIAASSIEPTRILTSRIGVLVLVAYLCGGELI</sequence>
<dbReference type="HOGENOM" id="CLU_453806_0_0_1"/>
<evidence type="ECO:0000313" key="2">
    <source>
        <dbReference type="Proteomes" id="UP000000759"/>
    </source>
</evidence>
<accession>B7GCC3</accession>
<proteinExistence type="predicted"/>
<dbReference type="RefSeq" id="XP_002184779.1">
    <property type="nucleotide sequence ID" value="XM_002184743.1"/>
</dbReference>
<dbReference type="InParanoid" id="B7GCC3"/>
<dbReference type="EMBL" id="CM000627">
    <property type="protein sequence ID" value="EEC43838.1"/>
    <property type="molecule type" value="Genomic_DNA"/>
</dbReference>
<dbReference type="GeneID" id="7198538"/>
<protein>
    <submittedName>
        <fullName evidence="1">Uncharacterized protein</fullName>
    </submittedName>
</protein>
<organism evidence="1 2">
    <name type="scientific">Phaeodactylum tricornutum (strain CCAP 1055/1)</name>
    <dbReference type="NCBI Taxonomy" id="556484"/>
    <lineage>
        <taxon>Eukaryota</taxon>
        <taxon>Sar</taxon>
        <taxon>Stramenopiles</taxon>
        <taxon>Ochrophyta</taxon>
        <taxon>Bacillariophyta</taxon>
        <taxon>Bacillariophyceae</taxon>
        <taxon>Bacillariophycidae</taxon>
        <taxon>Naviculales</taxon>
        <taxon>Phaeodactylaceae</taxon>
        <taxon>Phaeodactylum</taxon>
    </lineage>
</organism>
<dbReference type="PaxDb" id="2850-Phatr40760"/>
<name>B7GCC3_PHATC</name>
<dbReference type="Proteomes" id="UP000000759">
    <property type="component" value="Chromosome 25"/>
</dbReference>
<evidence type="ECO:0000313" key="1">
    <source>
        <dbReference type="EMBL" id="EEC43838.1"/>
    </source>
</evidence>
<dbReference type="AlphaFoldDB" id="B7GCC3"/>
<dbReference type="KEGG" id="pti:PHATRDRAFT_40760"/>
<keyword evidence="2" id="KW-1185">Reference proteome</keyword>
<reference evidence="2" key="2">
    <citation type="submission" date="2008-08" db="EMBL/GenBank/DDBJ databases">
        <authorList>
            <consortium name="Diatom Consortium"/>
            <person name="Grigoriev I."/>
            <person name="Grimwood J."/>
            <person name="Kuo A."/>
            <person name="Otillar R.P."/>
            <person name="Salamov A."/>
            <person name="Detter J.C."/>
            <person name="Lindquist E."/>
            <person name="Shapiro H."/>
            <person name="Lucas S."/>
            <person name="Glavina del Rio T."/>
            <person name="Pitluck S."/>
            <person name="Rokhsar D."/>
            <person name="Bowler C."/>
        </authorList>
    </citation>
    <scope>GENOME REANNOTATION</scope>
    <source>
        <strain evidence="2">CCAP 1055/1</strain>
    </source>
</reference>